<proteinExistence type="predicted"/>
<accession>M0NFT6</accession>
<comment type="caution">
    <text evidence="1">The sequence shown here is derived from an EMBL/GenBank/DDBJ whole genome shotgun (WGS) entry which is preliminary data.</text>
</comment>
<evidence type="ECO:0000313" key="1">
    <source>
        <dbReference type="EMBL" id="EMA56716.1"/>
    </source>
</evidence>
<organism evidence="1 2">
    <name type="scientific">Halococcus thailandensis JCM 13552</name>
    <dbReference type="NCBI Taxonomy" id="1227457"/>
    <lineage>
        <taxon>Archaea</taxon>
        <taxon>Methanobacteriati</taxon>
        <taxon>Methanobacteriota</taxon>
        <taxon>Stenosarchaea group</taxon>
        <taxon>Halobacteria</taxon>
        <taxon>Halobacteriales</taxon>
        <taxon>Halococcaceae</taxon>
        <taxon>Halococcus</taxon>
    </lineage>
</organism>
<gene>
    <name evidence="1" type="ORF">C451_01000</name>
</gene>
<dbReference type="Proteomes" id="UP000011680">
    <property type="component" value="Unassembled WGS sequence"/>
</dbReference>
<reference evidence="1 2" key="1">
    <citation type="journal article" date="2014" name="PLoS Genet.">
        <title>Phylogenetically driven sequencing of extremely halophilic archaea reveals strategies for static and dynamic osmo-response.</title>
        <authorList>
            <person name="Becker E.A."/>
            <person name="Seitzer P.M."/>
            <person name="Tritt A."/>
            <person name="Larsen D."/>
            <person name="Krusor M."/>
            <person name="Yao A.I."/>
            <person name="Wu D."/>
            <person name="Madern D."/>
            <person name="Eisen J.A."/>
            <person name="Darling A.E."/>
            <person name="Facciotti M.T."/>
        </authorList>
    </citation>
    <scope>NUCLEOTIDE SEQUENCE [LARGE SCALE GENOMIC DNA]</scope>
    <source>
        <strain evidence="1 2">JCM 13552</strain>
    </source>
</reference>
<dbReference type="AlphaFoldDB" id="M0NFT6"/>
<keyword evidence="2" id="KW-1185">Reference proteome</keyword>
<evidence type="ECO:0000313" key="2">
    <source>
        <dbReference type="Proteomes" id="UP000011680"/>
    </source>
</evidence>
<protein>
    <submittedName>
        <fullName evidence="1">Uncharacterized protein</fullName>
    </submittedName>
</protein>
<sequence>MRYTTDYSTEFPMVTIEEITSEWIEHAREREVEKAIVALGRGRSDHEVFLLLKPVFDTSTVAIPANQPLDHVDEFLPVHLLIVGITRRHIRVDRLEYHCPGRPCDSVEILLSLRSVR</sequence>
<dbReference type="EMBL" id="AOMF01000022">
    <property type="protein sequence ID" value="EMA56716.1"/>
    <property type="molecule type" value="Genomic_DNA"/>
</dbReference>
<name>M0NFT6_9EURY</name>